<proteinExistence type="predicted"/>
<protein>
    <submittedName>
        <fullName evidence="2">Uncharacterized protein</fullName>
    </submittedName>
</protein>
<sequence length="428" mass="47702">MADRRHRRRGTIREPASVLEVLGDENGDGNESNLTQQGVATIIMHAAMLFLDTPRCLEQLLHWRKEVSKPKIGVCLAKTPFIARLLHLIMEETRLYGVGSNQLPPHVGENLADMLVQVWQHMTPQTMSEDEVEAMMVAVERVAKQWHEAPTSVLVASSPHLPRMLHTIQLYTKRALELSIKVLESPAYKTARLRLQELQARIQVEVGAWSRLAAAPLHSALPGPLKTIRVPPDAVQRPSTASVAAPLANWVKVGPGRVRPWSAQLQLASPKARLPLPWKGEGAKHPKASLEQTLKPLAPEFLASRPARSDKSGGNETPNEKEREEQVAIRRRLQSAIVIKRNLIAYMNRRATAKLAETHREYCERVLAQGRSTSSALLSDLRYMQEQVGAGVGQGKQQGPLPGPENLDVISEEEQDEFRQYLQKAGIR</sequence>
<evidence type="ECO:0000256" key="1">
    <source>
        <dbReference type="SAM" id="MobiDB-lite"/>
    </source>
</evidence>
<organism evidence="2 3">
    <name type="scientific">Klebsormidium nitens</name>
    <name type="common">Green alga</name>
    <name type="synonym">Ulothrix nitens</name>
    <dbReference type="NCBI Taxonomy" id="105231"/>
    <lineage>
        <taxon>Eukaryota</taxon>
        <taxon>Viridiplantae</taxon>
        <taxon>Streptophyta</taxon>
        <taxon>Klebsormidiophyceae</taxon>
        <taxon>Klebsormidiales</taxon>
        <taxon>Klebsormidiaceae</taxon>
        <taxon>Klebsormidium</taxon>
    </lineage>
</organism>
<evidence type="ECO:0000313" key="3">
    <source>
        <dbReference type="Proteomes" id="UP000054558"/>
    </source>
</evidence>
<reference evidence="2 3" key="1">
    <citation type="journal article" date="2014" name="Nat. Commun.">
        <title>Klebsormidium flaccidum genome reveals primary factors for plant terrestrial adaptation.</title>
        <authorList>
            <person name="Hori K."/>
            <person name="Maruyama F."/>
            <person name="Fujisawa T."/>
            <person name="Togashi T."/>
            <person name="Yamamoto N."/>
            <person name="Seo M."/>
            <person name="Sato S."/>
            <person name="Yamada T."/>
            <person name="Mori H."/>
            <person name="Tajima N."/>
            <person name="Moriyama T."/>
            <person name="Ikeuchi M."/>
            <person name="Watanabe M."/>
            <person name="Wada H."/>
            <person name="Kobayashi K."/>
            <person name="Saito M."/>
            <person name="Masuda T."/>
            <person name="Sasaki-Sekimoto Y."/>
            <person name="Mashiguchi K."/>
            <person name="Awai K."/>
            <person name="Shimojima M."/>
            <person name="Masuda S."/>
            <person name="Iwai M."/>
            <person name="Nobusawa T."/>
            <person name="Narise T."/>
            <person name="Kondo S."/>
            <person name="Saito H."/>
            <person name="Sato R."/>
            <person name="Murakawa M."/>
            <person name="Ihara Y."/>
            <person name="Oshima-Yamada Y."/>
            <person name="Ohtaka K."/>
            <person name="Satoh M."/>
            <person name="Sonobe K."/>
            <person name="Ishii M."/>
            <person name="Ohtani R."/>
            <person name="Kanamori-Sato M."/>
            <person name="Honoki R."/>
            <person name="Miyazaki D."/>
            <person name="Mochizuki H."/>
            <person name="Umetsu J."/>
            <person name="Higashi K."/>
            <person name="Shibata D."/>
            <person name="Kamiya Y."/>
            <person name="Sato N."/>
            <person name="Nakamura Y."/>
            <person name="Tabata S."/>
            <person name="Ida S."/>
            <person name="Kurokawa K."/>
            <person name="Ohta H."/>
        </authorList>
    </citation>
    <scope>NUCLEOTIDE SEQUENCE [LARGE SCALE GENOMIC DNA]</scope>
    <source>
        <strain evidence="2 3">NIES-2285</strain>
    </source>
</reference>
<keyword evidence="3" id="KW-1185">Reference proteome</keyword>
<feature type="compositionally biased region" description="Basic and acidic residues" evidence="1">
    <location>
        <begin position="307"/>
        <end position="326"/>
    </location>
</feature>
<evidence type="ECO:0000313" key="2">
    <source>
        <dbReference type="EMBL" id="GAQ78619.1"/>
    </source>
</evidence>
<accession>A0A1Y1HN60</accession>
<feature type="region of interest" description="Disordered" evidence="1">
    <location>
        <begin position="300"/>
        <end position="326"/>
    </location>
</feature>
<name>A0A1Y1HN60_KLENI</name>
<dbReference type="EMBL" id="DF236965">
    <property type="protein sequence ID" value="GAQ78619.1"/>
    <property type="molecule type" value="Genomic_DNA"/>
</dbReference>
<dbReference type="Proteomes" id="UP000054558">
    <property type="component" value="Unassembled WGS sequence"/>
</dbReference>
<dbReference type="AlphaFoldDB" id="A0A1Y1HN60"/>
<gene>
    <name evidence="2" type="ORF">KFL_000160220</name>
</gene>